<dbReference type="GO" id="GO:0005886">
    <property type="term" value="C:plasma membrane"/>
    <property type="evidence" value="ECO:0007669"/>
    <property type="project" value="UniProtKB-SubCell"/>
</dbReference>
<evidence type="ECO:0000313" key="8">
    <source>
        <dbReference type="EMBL" id="VEU76351.1"/>
    </source>
</evidence>
<dbReference type="Pfam" id="PF02417">
    <property type="entry name" value="Chromate_transp"/>
    <property type="match status" value="1"/>
</dbReference>
<name>A0A449B6W6_9BACT</name>
<feature type="transmembrane region" description="Helical" evidence="7">
    <location>
        <begin position="116"/>
        <end position="141"/>
    </location>
</feature>
<comment type="similarity">
    <text evidence="2">Belongs to the chromate ion transporter (CHR) (TC 2.A.51) family.</text>
</comment>
<dbReference type="KEGG" id="mcou:NCTC10179_00527"/>
<keyword evidence="6 7" id="KW-0472">Membrane</keyword>
<evidence type="ECO:0000256" key="7">
    <source>
        <dbReference type="SAM" id="Phobius"/>
    </source>
</evidence>
<feature type="transmembrane region" description="Helical" evidence="7">
    <location>
        <begin position="174"/>
        <end position="194"/>
    </location>
</feature>
<dbReference type="GO" id="GO:0015109">
    <property type="term" value="F:chromate transmembrane transporter activity"/>
    <property type="evidence" value="ECO:0007669"/>
    <property type="project" value="InterPro"/>
</dbReference>
<gene>
    <name evidence="8" type="ORF">NCTC10179_00527</name>
</gene>
<keyword evidence="4 7" id="KW-0812">Transmembrane</keyword>
<dbReference type="RefSeq" id="WP_051616984.1">
    <property type="nucleotide sequence ID" value="NZ_LR215039.1"/>
</dbReference>
<dbReference type="OrthoDB" id="401329at2"/>
<evidence type="ECO:0000256" key="6">
    <source>
        <dbReference type="ARBA" id="ARBA00023136"/>
    </source>
</evidence>
<keyword evidence="5 7" id="KW-1133">Transmembrane helix</keyword>
<evidence type="ECO:0000256" key="3">
    <source>
        <dbReference type="ARBA" id="ARBA00022475"/>
    </source>
</evidence>
<proteinExistence type="inferred from homology"/>
<dbReference type="InterPro" id="IPR003370">
    <property type="entry name" value="Chromate_transpt"/>
</dbReference>
<feature type="transmembrane region" description="Helical" evidence="7">
    <location>
        <begin position="80"/>
        <end position="104"/>
    </location>
</feature>
<protein>
    <submittedName>
        <fullName evidence="8">Chromate transporter</fullName>
    </submittedName>
</protein>
<evidence type="ECO:0000256" key="5">
    <source>
        <dbReference type="ARBA" id="ARBA00022989"/>
    </source>
</evidence>
<evidence type="ECO:0000313" key="9">
    <source>
        <dbReference type="Proteomes" id="UP000289497"/>
    </source>
</evidence>
<feature type="transmembrane region" description="Helical" evidence="7">
    <location>
        <begin position="201"/>
        <end position="219"/>
    </location>
</feature>
<sequence length="220" mass="25060">MTTILISLVAIVIVSLTVFGGGALFMPVFEWLWKFLNNNFGVAISTDQINAFFTAGNATPGILSPKFAVFTGYALTGNTWWSFLLILLAYLAFMIPGIAMLLIFRRIIQKHKKTLFVSKFFTFMYPVLIGVMLSLAISIFLKITYPFLFFNTQASEYLKLDYSSSNNIYQFFRGWRLILLFVYSPLAIGFFIYLIIKKVPIIYMIVGNILVGLIIFAPWI</sequence>
<keyword evidence="3" id="KW-1003">Cell membrane</keyword>
<evidence type="ECO:0000256" key="4">
    <source>
        <dbReference type="ARBA" id="ARBA00022692"/>
    </source>
</evidence>
<reference evidence="8 9" key="1">
    <citation type="submission" date="2019-01" db="EMBL/GenBank/DDBJ databases">
        <authorList>
            <consortium name="Pathogen Informatics"/>
        </authorList>
    </citation>
    <scope>NUCLEOTIDE SEQUENCE [LARGE SCALE GENOMIC DNA]</scope>
    <source>
        <strain evidence="8 9">NCTC10179</strain>
    </source>
</reference>
<dbReference type="Proteomes" id="UP000289497">
    <property type="component" value="Chromosome"/>
</dbReference>
<dbReference type="AlphaFoldDB" id="A0A449B6W6"/>
<feature type="transmembrane region" description="Helical" evidence="7">
    <location>
        <begin position="7"/>
        <end position="29"/>
    </location>
</feature>
<comment type="subcellular location">
    <subcellularLocation>
        <location evidence="1">Cell membrane</location>
        <topology evidence="1">Multi-pass membrane protein</topology>
    </subcellularLocation>
</comment>
<dbReference type="EMBL" id="LR215039">
    <property type="protein sequence ID" value="VEU76351.1"/>
    <property type="molecule type" value="Genomic_DNA"/>
</dbReference>
<evidence type="ECO:0000256" key="1">
    <source>
        <dbReference type="ARBA" id="ARBA00004651"/>
    </source>
</evidence>
<evidence type="ECO:0000256" key="2">
    <source>
        <dbReference type="ARBA" id="ARBA00005262"/>
    </source>
</evidence>
<keyword evidence="9" id="KW-1185">Reference proteome</keyword>
<organism evidence="8 9">
    <name type="scientific">Mycoplasmopsis columboralis</name>
    <dbReference type="NCBI Taxonomy" id="171282"/>
    <lineage>
        <taxon>Bacteria</taxon>
        <taxon>Bacillati</taxon>
        <taxon>Mycoplasmatota</taxon>
        <taxon>Mycoplasmoidales</taxon>
        <taxon>Metamycoplasmataceae</taxon>
        <taxon>Mycoplasmopsis</taxon>
    </lineage>
</organism>
<accession>A0A449B6W6</accession>